<dbReference type="OrthoDB" id="9805623at2"/>
<proteinExistence type="predicted"/>
<protein>
    <submittedName>
        <fullName evidence="3">Spore maturation protein</fullName>
    </submittedName>
</protein>
<feature type="domain" description="Nucleoside transporter/FeoB GTPase Gate" evidence="2">
    <location>
        <begin position="294"/>
        <end position="396"/>
    </location>
</feature>
<dbReference type="PANTHER" id="PTHR35793:SF2">
    <property type="entry name" value="INNER MEMBRANE PROTEIN YJIG"/>
    <property type="match status" value="1"/>
</dbReference>
<reference evidence="3 4" key="1">
    <citation type="submission" date="2019-07" db="EMBL/GenBank/DDBJ databases">
        <title>The pathways for chlorine oxyanion respiration interact through the shared metabolite chlorate.</title>
        <authorList>
            <person name="Barnum T.P."/>
            <person name="Cheng Y."/>
            <person name="Hill K.A."/>
            <person name="Lucas L.N."/>
            <person name="Carlson H.K."/>
            <person name="Coates J.D."/>
        </authorList>
    </citation>
    <scope>NUCLEOTIDE SEQUENCE [LARGE SCALE GENOMIC DNA]</scope>
    <source>
        <strain evidence="3 4">BK-1</strain>
    </source>
</reference>
<gene>
    <name evidence="3" type="ORF">FHP88_16360</name>
</gene>
<dbReference type="Proteomes" id="UP000316649">
    <property type="component" value="Unassembled WGS sequence"/>
</dbReference>
<feature type="transmembrane region" description="Helical" evidence="1">
    <location>
        <begin position="141"/>
        <end position="161"/>
    </location>
</feature>
<feature type="transmembrane region" description="Helical" evidence="1">
    <location>
        <begin position="233"/>
        <end position="253"/>
    </location>
</feature>
<dbReference type="Pfam" id="PF07670">
    <property type="entry name" value="Gate"/>
    <property type="match status" value="2"/>
</dbReference>
<evidence type="ECO:0000259" key="2">
    <source>
        <dbReference type="Pfam" id="PF07670"/>
    </source>
</evidence>
<feature type="transmembrane region" description="Helical" evidence="1">
    <location>
        <begin position="369"/>
        <end position="392"/>
    </location>
</feature>
<evidence type="ECO:0000313" key="3">
    <source>
        <dbReference type="EMBL" id="TVO70459.1"/>
    </source>
</evidence>
<dbReference type="AlphaFoldDB" id="A0A557RZA0"/>
<keyword evidence="1" id="KW-0812">Transmembrane</keyword>
<sequence>MNIVFFLLVSIAFLTAAWRQLTMTTGDVSPMDALSSAMIESATGAVELAIGLVGVMALFLGLMKIAEVGGLLKILAKLIRPLMIRLFPDVPADHPAMGAMILNMSANMLGLGNAATPFGIKAMQELNRLNPVKGCATDSMVLFLAINTSSITLLPTGVIALRASAGSMDPAGILPTTLFATLCSTVAAVIAVKSYRRFFPVTAEATDDNQTEAVTDTEDIPITVETSEGYPTWVSLLALLGFLLLIPLTVFFGQIVSPWILPGLMLGFLLFGVIRRVPIYESFVEGAKEGFQVALKIIPYLVAILVAVGMFRASGALEWVVSHIGQVTTLIGLPAEALPMALLRPLSGSGAYGVMASIINDPAVGPDSYIGYLVSTLQGSTETTFYVLAVYFGAVQIRRIRHALAAGLTADVVGVIAAVAAVSYLYG</sequence>
<feature type="transmembrane region" description="Helical" evidence="1">
    <location>
        <begin position="290"/>
        <end position="311"/>
    </location>
</feature>
<feature type="transmembrane region" description="Helical" evidence="1">
    <location>
        <begin position="43"/>
        <end position="63"/>
    </location>
</feature>
<name>A0A557RZA0_9GAMM</name>
<comment type="caution">
    <text evidence="3">The sequence shown here is derived from an EMBL/GenBank/DDBJ whole genome shotgun (WGS) entry which is preliminary data.</text>
</comment>
<feature type="transmembrane region" description="Helical" evidence="1">
    <location>
        <begin position="259"/>
        <end position="278"/>
    </location>
</feature>
<feature type="domain" description="Nucleoside transporter/FeoB GTPase Gate" evidence="2">
    <location>
        <begin position="50"/>
        <end position="160"/>
    </location>
</feature>
<accession>A0A557RZA0</accession>
<evidence type="ECO:0000256" key="1">
    <source>
        <dbReference type="SAM" id="Phobius"/>
    </source>
</evidence>
<dbReference type="InterPro" id="IPR011642">
    <property type="entry name" value="Gate_dom"/>
</dbReference>
<organism evidence="3 4">
    <name type="scientific">Sedimenticola selenatireducens</name>
    <dbReference type="NCBI Taxonomy" id="191960"/>
    <lineage>
        <taxon>Bacteria</taxon>
        <taxon>Pseudomonadati</taxon>
        <taxon>Pseudomonadota</taxon>
        <taxon>Gammaproteobacteria</taxon>
        <taxon>Chromatiales</taxon>
        <taxon>Sedimenticolaceae</taxon>
        <taxon>Sedimenticola</taxon>
    </lineage>
</organism>
<dbReference type="PIRSF" id="PIRSF036542">
    <property type="entry name" value="SpmA_SpmB"/>
    <property type="match status" value="1"/>
</dbReference>
<keyword evidence="1" id="KW-0472">Membrane</keyword>
<dbReference type="InterPro" id="IPR011415">
    <property type="entry name" value="SpmA_SpmB"/>
</dbReference>
<dbReference type="PANTHER" id="PTHR35793">
    <property type="entry name" value="INNER MEMBRANE PROTEIN YJIG"/>
    <property type="match status" value="1"/>
</dbReference>
<feature type="transmembrane region" description="Helical" evidence="1">
    <location>
        <begin position="173"/>
        <end position="192"/>
    </location>
</feature>
<dbReference type="RefSeq" id="WP_144360174.1">
    <property type="nucleotide sequence ID" value="NZ_VMNH01000024.1"/>
</dbReference>
<keyword evidence="4" id="KW-1185">Reference proteome</keyword>
<evidence type="ECO:0000313" key="4">
    <source>
        <dbReference type="Proteomes" id="UP000316649"/>
    </source>
</evidence>
<dbReference type="InterPro" id="IPR052549">
    <property type="entry name" value="SpmB"/>
</dbReference>
<feature type="transmembrane region" description="Helical" evidence="1">
    <location>
        <begin position="404"/>
        <end position="426"/>
    </location>
</feature>
<keyword evidence="1" id="KW-1133">Transmembrane helix</keyword>
<dbReference type="GO" id="GO:0005886">
    <property type="term" value="C:plasma membrane"/>
    <property type="evidence" value="ECO:0007669"/>
    <property type="project" value="TreeGrafter"/>
</dbReference>
<dbReference type="EMBL" id="VMNH01000024">
    <property type="protein sequence ID" value="TVO70459.1"/>
    <property type="molecule type" value="Genomic_DNA"/>
</dbReference>